<gene>
    <name evidence="8" type="ORF">RUM44_002758</name>
</gene>
<comment type="caution">
    <text evidence="8">The sequence shown here is derived from an EMBL/GenBank/DDBJ whole genome shotgun (WGS) entry which is preliminary data.</text>
</comment>
<protein>
    <recommendedName>
        <fullName evidence="7">Enkurin domain-containing protein</fullName>
    </recommendedName>
</protein>
<evidence type="ECO:0000256" key="5">
    <source>
        <dbReference type="ARBA" id="ARBA00023273"/>
    </source>
</evidence>
<evidence type="ECO:0000313" key="9">
    <source>
        <dbReference type="Proteomes" id="UP001359485"/>
    </source>
</evidence>
<proteinExistence type="predicted"/>
<name>A0ABR1AFN3_POLSC</name>
<evidence type="ECO:0000256" key="1">
    <source>
        <dbReference type="ARBA" id="ARBA00004138"/>
    </source>
</evidence>
<keyword evidence="3" id="KW-0963">Cytoplasm</keyword>
<evidence type="ECO:0000256" key="4">
    <source>
        <dbReference type="ARBA" id="ARBA00023212"/>
    </source>
</evidence>
<evidence type="ECO:0000256" key="2">
    <source>
        <dbReference type="ARBA" id="ARBA00004245"/>
    </source>
</evidence>
<dbReference type="PROSITE" id="PS51665">
    <property type="entry name" value="ENKURIN"/>
    <property type="match status" value="1"/>
</dbReference>
<evidence type="ECO:0000313" key="8">
    <source>
        <dbReference type="EMBL" id="KAK6618306.1"/>
    </source>
</evidence>
<reference evidence="8 9" key="1">
    <citation type="submission" date="2023-09" db="EMBL/GenBank/DDBJ databases">
        <title>Genomes of two closely related lineages of the louse Polyplax serrata with different host specificities.</title>
        <authorList>
            <person name="Martinu J."/>
            <person name="Tarabai H."/>
            <person name="Stefka J."/>
            <person name="Hypsa V."/>
        </authorList>
    </citation>
    <scope>NUCLEOTIDE SEQUENCE [LARGE SCALE GENOMIC DNA]</scope>
    <source>
        <strain evidence="8">98ZLc_SE</strain>
    </source>
</reference>
<dbReference type="InterPro" id="IPR052102">
    <property type="entry name" value="Enkurin_domain-protein"/>
</dbReference>
<evidence type="ECO:0000256" key="3">
    <source>
        <dbReference type="ARBA" id="ARBA00022490"/>
    </source>
</evidence>
<evidence type="ECO:0000259" key="7">
    <source>
        <dbReference type="PROSITE" id="PS51665"/>
    </source>
</evidence>
<comment type="subcellular location">
    <subcellularLocation>
        <location evidence="1">Cell projection</location>
        <location evidence="1">Cilium</location>
    </subcellularLocation>
    <subcellularLocation>
        <location evidence="2">Cytoplasm</location>
        <location evidence="2">Cytoskeleton</location>
    </subcellularLocation>
</comment>
<keyword evidence="4" id="KW-0206">Cytoskeleton</keyword>
<dbReference type="Proteomes" id="UP001359485">
    <property type="component" value="Unassembled WGS sequence"/>
</dbReference>
<dbReference type="InterPro" id="IPR027012">
    <property type="entry name" value="Enkurin_dom"/>
</dbReference>
<feature type="compositionally biased region" description="Basic and acidic residues" evidence="6">
    <location>
        <begin position="296"/>
        <end position="309"/>
    </location>
</feature>
<dbReference type="PANTHER" id="PTHR21490">
    <property type="entry name" value="ENKURIN-RELATED"/>
    <property type="match status" value="1"/>
</dbReference>
<organism evidence="8 9">
    <name type="scientific">Polyplax serrata</name>
    <name type="common">Common mouse louse</name>
    <dbReference type="NCBI Taxonomy" id="468196"/>
    <lineage>
        <taxon>Eukaryota</taxon>
        <taxon>Metazoa</taxon>
        <taxon>Ecdysozoa</taxon>
        <taxon>Arthropoda</taxon>
        <taxon>Hexapoda</taxon>
        <taxon>Insecta</taxon>
        <taxon>Pterygota</taxon>
        <taxon>Neoptera</taxon>
        <taxon>Paraneoptera</taxon>
        <taxon>Psocodea</taxon>
        <taxon>Troctomorpha</taxon>
        <taxon>Phthiraptera</taxon>
        <taxon>Anoplura</taxon>
        <taxon>Polyplacidae</taxon>
        <taxon>Polyplax</taxon>
    </lineage>
</organism>
<feature type="domain" description="Enkurin" evidence="7">
    <location>
        <begin position="171"/>
        <end position="275"/>
    </location>
</feature>
<dbReference type="EMBL" id="JAWJWF010000050">
    <property type="protein sequence ID" value="KAK6618306.1"/>
    <property type="molecule type" value="Genomic_DNA"/>
</dbReference>
<dbReference type="PANTHER" id="PTHR21490:SF0">
    <property type="entry name" value="ENKURIN"/>
    <property type="match status" value="1"/>
</dbReference>
<accession>A0ABR1AFN3</accession>
<evidence type="ECO:0000256" key="6">
    <source>
        <dbReference type="SAM" id="MobiDB-lite"/>
    </source>
</evidence>
<keyword evidence="5" id="KW-0966">Cell projection</keyword>
<feature type="region of interest" description="Disordered" evidence="6">
    <location>
        <begin position="296"/>
        <end position="324"/>
    </location>
</feature>
<keyword evidence="9" id="KW-1185">Reference proteome</keyword>
<dbReference type="Pfam" id="PF13864">
    <property type="entry name" value="Enkurin"/>
    <property type="match status" value="1"/>
</dbReference>
<sequence length="339" mass="40266">MSTIGVKHHNEDVHNIIHKPMSPTVKSPRYKSKRKSIVKMSDKKAKAKYNGHQTFGLAHYEAPQSWNYLKKGQPKKYLDITATKIDKREFKCTINCKSSPVPKCSVENPKRIDKNYIKENIKKIAAIQPKEPCPRRVDTPRGTVKDLAHLLQMIKIRQSEEYGRIPEYLCKRRKQWAKERKMKEQQQLAVDEYKRKMGIGTMGMNENVYMIDQETRQKLLDGLKENWNELSKQFLKLPVMSDTLPKIKRKMWLEREIDQLEKDVKLVESHPYIYLERQDLRPYEEIVADELKREATEKKKNIKEKENQERQITQVEDEQKVQQAEDKKEEDVELKILNY</sequence>